<sequence length="609" mass="67565">MAVLPALCLLLPSPRLSGDDTSTQPSVPRIDKVEPLAQQPQENDPTAIWYDNFNTDKTYTETSGELDATENFGRIGSSLKCYYAKGSQGEGNRKVFFGDNPNGALTRNGEKFDEIYWRIYVKHQAGWTGGGPAKMSRATSIVASNWSQSMISHVWSSGESLTLDPASGVPAGGDRVITTTYNDFANLRWLGNNPVSEMKISSTAESGWWVCVEARAKLNTPGKKDGENQLWIDGRLECERHNLDWRGSYDKFGINAVFLEAYWNEGAPVEESRWYDNFVISTRPIGPVTTPRNPILYKTVYQGPDQQTAWECEIALDREGSRVVWRSGQISDPRTVTVNTTNGAFVGMLAGKTQLSDGTHYYARARQQSSGGVWSDWSRWHQEFLTEGIAGQSSSGCDVDRDGAVNIVDVIRLLLLQRDHPEDGRGDYDGDGHGSQNDAVALLSDMAEEKCGLSGALQLAAAGKSGYGIELREPLEPRDRQWLKGFLFELPFTPEQRNAFTLLLSSTGRLPASPETFSLAQNTPNPFNPQTAITYTLPDKSAQYHVSLKVYDLRNSLVKTLVDEFKPPGTFTVFWDGTDEKNNPASNGVYLYRLEAGEFAQTRKMVLLR</sequence>
<comment type="caution">
    <text evidence="2">The sequence shown here is derived from an EMBL/GenBank/DDBJ whole genome shotgun (WGS) entry which is preliminary data.</text>
</comment>
<dbReference type="STRING" id="1817867.A3F83_06925"/>
<protein>
    <recommendedName>
        <fullName evidence="1">FlgD/Vpr Ig-like domain-containing protein</fullName>
    </recommendedName>
</protein>
<evidence type="ECO:0000313" key="2">
    <source>
        <dbReference type="EMBL" id="OGG02814.1"/>
    </source>
</evidence>
<reference evidence="2 3" key="1">
    <citation type="journal article" date="2016" name="Nat. Commun.">
        <title>Thousands of microbial genomes shed light on interconnected biogeochemical processes in an aquifer system.</title>
        <authorList>
            <person name="Anantharaman K."/>
            <person name="Brown C.T."/>
            <person name="Hug L.A."/>
            <person name="Sharon I."/>
            <person name="Castelle C.J."/>
            <person name="Probst A.J."/>
            <person name="Thomas B.C."/>
            <person name="Singh A."/>
            <person name="Wilkins M.J."/>
            <person name="Karaoz U."/>
            <person name="Brodie E.L."/>
            <person name="Williams K.H."/>
            <person name="Hubbard S.S."/>
            <person name="Banfield J.F."/>
        </authorList>
    </citation>
    <scope>NUCLEOTIDE SEQUENCE [LARGE SCALE GENOMIC DNA]</scope>
</reference>
<proteinExistence type="predicted"/>
<dbReference type="Gene3D" id="2.60.40.4070">
    <property type="match status" value="1"/>
</dbReference>
<dbReference type="Gene3D" id="2.60.120.200">
    <property type="match status" value="1"/>
</dbReference>
<evidence type="ECO:0000259" key="1">
    <source>
        <dbReference type="Pfam" id="PF13860"/>
    </source>
</evidence>
<accession>A0A1F5YRU5</accession>
<dbReference type="AlphaFoldDB" id="A0A1F5YRU5"/>
<organism evidence="2 3">
    <name type="scientific">Candidatus Glassbacteria bacterium RIFCSPLOWO2_12_FULL_58_11</name>
    <dbReference type="NCBI Taxonomy" id="1817867"/>
    <lineage>
        <taxon>Bacteria</taxon>
        <taxon>Candidatus Glassiibacteriota</taxon>
    </lineage>
</organism>
<dbReference type="Gene3D" id="2.60.40.10">
    <property type="entry name" value="Immunoglobulins"/>
    <property type="match status" value="1"/>
</dbReference>
<dbReference type="Pfam" id="PF13860">
    <property type="entry name" value="FlgD_ig"/>
    <property type="match status" value="1"/>
</dbReference>
<dbReference type="EMBL" id="MFIX01000170">
    <property type="protein sequence ID" value="OGG02814.1"/>
    <property type="molecule type" value="Genomic_DNA"/>
</dbReference>
<dbReference type="InterPro" id="IPR025965">
    <property type="entry name" value="FlgD/Vpr_Ig-like"/>
</dbReference>
<feature type="domain" description="FlgD/Vpr Ig-like" evidence="1">
    <location>
        <begin position="531"/>
        <end position="596"/>
    </location>
</feature>
<dbReference type="Proteomes" id="UP000179129">
    <property type="component" value="Unassembled WGS sequence"/>
</dbReference>
<dbReference type="InterPro" id="IPR018247">
    <property type="entry name" value="EF_Hand_1_Ca_BS"/>
</dbReference>
<evidence type="ECO:0000313" key="3">
    <source>
        <dbReference type="Proteomes" id="UP000179129"/>
    </source>
</evidence>
<name>A0A1F5YRU5_9BACT</name>
<gene>
    <name evidence="2" type="ORF">A3F83_06925</name>
</gene>
<dbReference type="InterPro" id="IPR013783">
    <property type="entry name" value="Ig-like_fold"/>
</dbReference>
<dbReference type="PROSITE" id="PS00018">
    <property type="entry name" value="EF_HAND_1"/>
    <property type="match status" value="1"/>
</dbReference>